<comment type="caution">
    <text evidence="1">The sequence shown here is derived from an EMBL/GenBank/DDBJ whole genome shotgun (WGS) entry which is preliminary data.</text>
</comment>
<dbReference type="AlphaFoldDB" id="A0A645HV58"/>
<accession>A0A645HV58</accession>
<proteinExistence type="predicted"/>
<gene>
    <name evidence="1" type="ORF">SDC9_190466</name>
</gene>
<dbReference type="EMBL" id="VSSQ01100955">
    <property type="protein sequence ID" value="MPN42908.1"/>
    <property type="molecule type" value="Genomic_DNA"/>
</dbReference>
<protein>
    <submittedName>
        <fullName evidence="1">Uncharacterized protein</fullName>
    </submittedName>
</protein>
<sequence length="50" mass="5673">MDRLGSVAAMVESRDTWLTLIVADMLHGESGKRWVRFTLELLVLLDASRL</sequence>
<organism evidence="1">
    <name type="scientific">bioreactor metagenome</name>
    <dbReference type="NCBI Taxonomy" id="1076179"/>
    <lineage>
        <taxon>unclassified sequences</taxon>
        <taxon>metagenomes</taxon>
        <taxon>ecological metagenomes</taxon>
    </lineage>
</organism>
<name>A0A645HV58_9ZZZZ</name>
<reference evidence="1" key="1">
    <citation type="submission" date="2019-08" db="EMBL/GenBank/DDBJ databases">
        <authorList>
            <person name="Kucharzyk K."/>
            <person name="Murdoch R.W."/>
            <person name="Higgins S."/>
            <person name="Loffler F."/>
        </authorList>
    </citation>
    <scope>NUCLEOTIDE SEQUENCE</scope>
</reference>
<evidence type="ECO:0000313" key="1">
    <source>
        <dbReference type="EMBL" id="MPN42908.1"/>
    </source>
</evidence>